<dbReference type="Pfam" id="PF01494">
    <property type="entry name" value="FAD_binding_3"/>
    <property type="match status" value="1"/>
</dbReference>
<dbReference type="PANTHER" id="PTHR43476">
    <property type="entry name" value="3-(3-HYDROXY-PHENYL)PROPIONATE/3-HYDROXYCINNAMIC ACID HYDROXYLASE"/>
    <property type="match status" value="1"/>
</dbReference>
<dbReference type="PANTHER" id="PTHR43476:SF3">
    <property type="entry name" value="FAD-BINDING MONOOXYGENASE"/>
    <property type="match status" value="1"/>
</dbReference>
<evidence type="ECO:0000313" key="4">
    <source>
        <dbReference type="Proteomes" id="UP001596512"/>
    </source>
</evidence>
<keyword evidence="1" id="KW-0560">Oxidoreductase</keyword>
<evidence type="ECO:0000256" key="1">
    <source>
        <dbReference type="ARBA" id="ARBA00023002"/>
    </source>
</evidence>
<dbReference type="InterPro" id="IPR036188">
    <property type="entry name" value="FAD/NAD-bd_sf"/>
</dbReference>
<dbReference type="Proteomes" id="UP001596512">
    <property type="component" value="Unassembled WGS sequence"/>
</dbReference>
<protein>
    <submittedName>
        <fullName evidence="3">Bifunctional 3-(3-hydroxy-phenyl)propionate/3-hydroxycinnamic acid hydroxylase</fullName>
    </submittedName>
</protein>
<evidence type="ECO:0000259" key="2">
    <source>
        <dbReference type="Pfam" id="PF01494"/>
    </source>
</evidence>
<accession>A0ABW2TL05</accession>
<feature type="domain" description="FAD-binding" evidence="2">
    <location>
        <begin position="4"/>
        <end position="345"/>
    </location>
</feature>
<dbReference type="InterPro" id="IPR050631">
    <property type="entry name" value="PheA/TfdB_FAD_monoxygenase"/>
</dbReference>
<name>A0ABW2TL05_9PSEU</name>
<comment type="caution">
    <text evidence="3">The sequence shown here is derived from an EMBL/GenBank/DDBJ whole genome shotgun (WGS) entry which is preliminary data.</text>
</comment>
<sequence>MEHVPVVIVGAGPTGASAAIMLGRRGVGALVLERWPNPYPLPRAVHFDDEVFRIFAAMGLADEVRAISRPSPGMRLVDSRQRVLADLRRTREAHGYPQANMFDQPELEAVLRKALDGYESVRFRSGVEVVGISQVGGKRVRVRYREVETGAEHEVSADAVLGCDGANSTTREVVGARMEDFRFEQRWLVVDVSTPRPLDAYDGVQQVCDNDRAATFMPVTPGRYRWEFRLKPGERPEDFDRTAVLGLIRPWLRGADVDQLTFLRQTCYTFRGVVADRWRDGRVFLLGDAAHQTPPFIGQGLCAGIRDAANLTWKLALVLTGAADDRLLDTYEAERRPHARRVVRLAIAVGAAMTGGPARLTGPRNALIRGVTAVLGAEDRLVTALWPRFAPSPLVHDGGRLRKRTGDVFAQPRVAGSRLDDVIGAGWAIVHRGPDRTAAFDAETRAFFDRLGTTVVRLSDADVEALALLDHLRADAVLLRPDRIVAAAGDTPDLRAWQRRLVAAGIAPTTREDQR</sequence>
<dbReference type="SUPFAM" id="SSF51905">
    <property type="entry name" value="FAD/NAD(P)-binding domain"/>
    <property type="match status" value="1"/>
</dbReference>
<keyword evidence="4" id="KW-1185">Reference proteome</keyword>
<reference evidence="4" key="1">
    <citation type="journal article" date="2019" name="Int. J. Syst. Evol. Microbiol.">
        <title>The Global Catalogue of Microorganisms (GCM) 10K type strain sequencing project: providing services to taxonomists for standard genome sequencing and annotation.</title>
        <authorList>
            <consortium name="The Broad Institute Genomics Platform"/>
            <consortium name="The Broad Institute Genome Sequencing Center for Infectious Disease"/>
            <person name="Wu L."/>
            <person name="Ma J."/>
        </authorList>
    </citation>
    <scope>NUCLEOTIDE SEQUENCE [LARGE SCALE GENOMIC DNA]</scope>
    <source>
        <strain evidence="4">JCM 17695</strain>
    </source>
</reference>
<proteinExistence type="predicted"/>
<dbReference type="InterPro" id="IPR002938">
    <property type="entry name" value="FAD-bd"/>
</dbReference>
<evidence type="ECO:0000313" key="3">
    <source>
        <dbReference type="EMBL" id="MFC7614334.1"/>
    </source>
</evidence>
<dbReference type="Gene3D" id="3.50.50.60">
    <property type="entry name" value="FAD/NAD(P)-binding domain"/>
    <property type="match status" value="1"/>
</dbReference>
<dbReference type="NCBIfam" id="NF004829">
    <property type="entry name" value="PRK06183.1-3"/>
    <property type="match status" value="1"/>
</dbReference>
<dbReference type="EMBL" id="JBHTEY010000004">
    <property type="protein sequence ID" value="MFC7614334.1"/>
    <property type="molecule type" value="Genomic_DNA"/>
</dbReference>
<organism evidence="3 4">
    <name type="scientific">Actinokineospora soli</name>
    <dbReference type="NCBI Taxonomy" id="1048753"/>
    <lineage>
        <taxon>Bacteria</taxon>
        <taxon>Bacillati</taxon>
        <taxon>Actinomycetota</taxon>
        <taxon>Actinomycetes</taxon>
        <taxon>Pseudonocardiales</taxon>
        <taxon>Pseudonocardiaceae</taxon>
        <taxon>Actinokineospora</taxon>
    </lineage>
</organism>
<dbReference type="PRINTS" id="PR00420">
    <property type="entry name" value="RNGMNOXGNASE"/>
</dbReference>
<dbReference type="Gene3D" id="3.30.9.10">
    <property type="entry name" value="D-Amino Acid Oxidase, subunit A, domain 2"/>
    <property type="match status" value="1"/>
</dbReference>
<gene>
    <name evidence="3" type="ORF">ACFQV2_13145</name>
</gene>